<dbReference type="STRING" id="167548.EU98_1420"/>
<dbReference type="AlphaFoldDB" id="A0A0A2AJL5"/>
<evidence type="ECO:0000313" key="1">
    <source>
        <dbReference type="EMBL" id="KGG00619.1"/>
    </source>
</evidence>
<name>A0A0A2AJL5_PROMR</name>
<protein>
    <submittedName>
        <fullName evidence="1">Uncharacterized protein</fullName>
    </submittedName>
</protein>
<accession>A0A0A2AJL5</accession>
<gene>
    <name evidence="1" type="ORF">EU98_1420</name>
</gene>
<comment type="caution">
    <text evidence="1">The sequence shown here is derived from an EMBL/GenBank/DDBJ whole genome shotgun (WGS) entry which is preliminary data.</text>
</comment>
<dbReference type="Proteomes" id="UP000030533">
    <property type="component" value="Unassembled WGS sequence"/>
</dbReference>
<dbReference type="EMBL" id="JNAO01000012">
    <property type="protein sequence ID" value="KGG00619.1"/>
    <property type="molecule type" value="Genomic_DNA"/>
</dbReference>
<organism evidence="1 2">
    <name type="scientific">Prochlorococcus marinus str. MIT 9314</name>
    <dbReference type="NCBI Taxonomy" id="167548"/>
    <lineage>
        <taxon>Bacteria</taxon>
        <taxon>Bacillati</taxon>
        <taxon>Cyanobacteriota</taxon>
        <taxon>Cyanophyceae</taxon>
        <taxon>Synechococcales</taxon>
        <taxon>Prochlorococcaceae</taxon>
        <taxon>Prochlorococcus</taxon>
    </lineage>
</organism>
<evidence type="ECO:0000313" key="2">
    <source>
        <dbReference type="Proteomes" id="UP000030533"/>
    </source>
</evidence>
<proteinExistence type="predicted"/>
<reference evidence="2" key="1">
    <citation type="journal article" date="2014" name="Sci. Data">
        <title>Genomes of diverse isolates of the marine cyanobacterium Prochlorococcus.</title>
        <authorList>
            <person name="Biller S."/>
            <person name="Berube P."/>
            <person name="Thompson J."/>
            <person name="Kelly L."/>
            <person name="Roggensack S."/>
            <person name="Awad L."/>
            <person name="Roache-Johnson K."/>
            <person name="Ding H."/>
            <person name="Giovannoni S.J."/>
            <person name="Moore L.R."/>
            <person name="Chisholm S.W."/>
        </authorList>
    </citation>
    <scope>NUCLEOTIDE SEQUENCE [LARGE SCALE GENOMIC DNA]</scope>
    <source>
        <strain evidence="2">MIT 9314</strain>
    </source>
</reference>
<sequence length="38" mass="4428">MPISLENLNLLKITIRILFINNISIFCQALEILSFSYE</sequence>